<feature type="transmembrane region" description="Helical" evidence="6">
    <location>
        <begin position="68"/>
        <end position="86"/>
    </location>
</feature>
<accession>A0ABR3JG75</accession>
<proteinExistence type="predicted"/>
<evidence type="ECO:0000256" key="5">
    <source>
        <dbReference type="SAM" id="MobiDB-lite"/>
    </source>
</evidence>
<evidence type="ECO:0000256" key="2">
    <source>
        <dbReference type="ARBA" id="ARBA00022692"/>
    </source>
</evidence>
<feature type="transmembrane region" description="Helical" evidence="6">
    <location>
        <begin position="282"/>
        <end position="305"/>
    </location>
</feature>
<feature type="transmembrane region" description="Helical" evidence="6">
    <location>
        <begin position="713"/>
        <end position="735"/>
    </location>
</feature>
<dbReference type="Proteomes" id="UP001556367">
    <property type="component" value="Unassembled WGS sequence"/>
</dbReference>
<feature type="transmembrane region" description="Helical" evidence="6">
    <location>
        <begin position="213"/>
        <end position="233"/>
    </location>
</feature>
<dbReference type="EMBL" id="JASNQZ010000007">
    <property type="protein sequence ID" value="KAL0954450.1"/>
    <property type="molecule type" value="Genomic_DNA"/>
</dbReference>
<evidence type="ECO:0000256" key="6">
    <source>
        <dbReference type="SAM" id="Phobius"/>
    </source>
</evidence>
<feature type="region of interest" description="Disordered" evidence="5">
    <location>
        <begin position="767"/>
        <end position="809"/>
    </location>
</feature>
<keyword evidence="3 6" id="KW-1133">Transmembrane helix</keyword>
<dbReference type="InterPro" id="IPR036259">
    <property type="entry name" value="MFS_trans_sf"/>
</dbReference>
<dbReference type="SUPFAM" id="SSF103473">
    <property type="entry name" value="MFS general substrate transporter"/>
    <property type="match status" value="2"/>
</dbReference>
<feature type="compositionally biased region" description="Polar residues" evidence="5">
    <location>
        <begin position="42"/>
        <end position="55"/>
    </location>
</feature>
<sequence length="809" mass="86866">MSVERRAAVDPLASTGLGAFSPSRAARSGGRGFNSIADHQVDSSASEQQPLLETNSPRKKRFYRARPLWMLPFAFTAALVRGMTLAPRVQVFTELSRSALLHQNHGPACHSSTPNYSLALASDRSFVQCAPLVQEYSHPLMLQPLSLRISDMNSTHNDMEALSSLPPQCPSESEIQAGAAKIQTIVIITMGSLSAISNGWWGHFGERHGRTKVLALATIGLFITDTVFVLVSKTPSLFPVHGDKLLYITAILEGLLGGTSTIQSTTAAYISDCTSAGSRAHIFSRFTGVFFLGISIGPAIGGWLIRNSAILPLLKIFSAPSADKQSVTPVFFVATICSFINLFFVLFVFPESLSEQKQAAARREFNGERQKKSHVTVMDAGSKGKGRATVEVLPVQDDDIMDDIQPTIPHDRESRIVGPLRRLVAPLAIFLPASVPGRQTLHTRKDWSLTFLAVALFGHMLSTGIFQIKYLYATHVYGWTSEQLSYYISVMGGSRAFNLLVVLPFIIATFKPKLGDAAHGPASHSRAGNVAVNPGQQSNIGHLTGNNIRYTNPPPIVTPKPKPKLTKAHLAREIQFDLNVARASLIIDVISQTSVVLSPSPLYDVNRHGGLHNAFARHSVALFVVATGLSSFGSGMLPAVQSLALCIVQARALDEENAEHAEGQQSDPPSSIAVGKLFGAIATLQAVGQMTLGPLMFGLIYSNTVGTFPKAVFATAACILSAGLASILLVQAPVVPKGKRRRTRDESLAERGRSRVSKDLRRNAEIFGHFRSQQEEGGSMSGTSTSWSAGGPRAGQSSSQVQSGSSSLG</sequence>
<evidence type="ECO:0000256" key="3">
    <source>
        <dbReference type="ARBA" id="ARBA00022989"/>
    </source>
</evidence>
<feature type="transmembrane region" description="Helical" evidence="6">
    <location>
        <begin position="447"/>
        <end position="472"/>
    </location>
</feature>
<evidence type="ECO:0000313" key="8">
    <source>
        <dbReference type="Proteomes" id="UP001556367"/>
    </source>
</evidence>
<keyword evidence="8" id="KW-1185">Reference proteome</keyword>
<organism evidence="7 8">
    <name type="scientific">Hohenbuehelia grisea</name>
    <dbReference type="NCBI Taxonomy" id="104357"/>
    <lineage>
        <taxon>Eukaryota</taxon>
        <taxon>Fungi</taxon>
        <taxon>Dikarya</taxon>
        <taxon>Basidiomycota</taxon>
        <taxon>Agaricomycotina</taxon>
        <taxon>Agaricomycetes</taxon>
        <taxon>Agaricomycetidae</taxon>
        <taxon>Agaricales</taxon>
        <taxon>Pleurotineae</taxon>
        <taxon>Pleurotaceae</taxon>
        <taxon>Hohenbuehelia</taxon>
    </lineage>
</organism>
<dbReference type="Pfam" id="PF07690">
    <property type="entry name" value="MFS_1"/>
    <property type="match status" value="1"/>
</dbReference>
<feature type="transmembrane region" description="Helical" evidence="6">
    <location>
        <begin position="484"/>
        <end position="507"/>
    </location>
</feature>
<keyword evidence="4 6" id="KW-0472">Membrane</keyword>
<dbReference type="PANTHER" id="PTHR23507">
    <property type="entry name" value="ZGC:174356"/>
    <property type="match status" value="1"/>
</dbReference>
<gene>
    <name evidence="7" type="ORF">HGRIS_003426</name>
</gene>
<evidence type="ECO:0000256" key="4">
    <source>
        <dbReference type="ARBA" id="ARBA00023136"/>
    </source>
</evidence>
<feature type="transmembrane region" description="Helical" evidence="6">
    <location>
        <begin position="677"/>
        <end position="701"/>
    </location>
</feature>
<evidence type="ECO:0000256" key="1">
    <source>
        <dbReference type="ARBA" id="ARBA00004141"/>
    </source>
</evidence>
<dbReference type="InterPro" id="IPR011701">
    <property type="entry name" value="MFS"/>
</dbReference>
<dbReference type="PANTHER" id="PTHR23507:SF1">
    <property type="entry name" value="FI18259P1-RELATED"/>
    <property type="match status" value="1"/>
</dbReference>
<protein>
    <recommendedName>
        <fullName evidence="9">MFS general substrate transporter</fullName>
    </recommendedName>
</protein>
<feature type="transmembrane region" description="Helical" evidence="6">
    <location>
        <begin position="330"/>
        <end position="349"/>
    </location>
</feature>
<feature type="compositionally biased region" description="Low complexity" evidence="5">
    <location>
        <begin position="777"/>
        <end position="809"/>
    </location>
</feature>
<comment type="caution">
    <text evidence="7">The sequence shown here is derived from an EMBL/GenBank/DDBJ whole genome shotgun (WGS) entry which is preliminary data.</text>
</comment>
<evidence type="ECO:0000313" key="7">
    <source>
        <dbReference type="EMBL" id="KAL0954450.1"/>
    </source>
</evidence>
<evidence type="ECO:0008006" key="9">
    <source>
        <dbReference type="Google" id="ProtNLM"/>
    </source>
</evidence>
<comment type="subcellular location">
    <subcellularLocation>
        <location evidence="1">Membrane</location>
        <topology evidence="1">Multi-pass membrane protein</topology>
    </subcellularLocation>
</comment>
<feature type="region of interest" description="Disordered" evidence="5">
    <location>
        <begin position="31"/>
        <end position="57"/>
    </location>
</feature>
<keyword evidence="2 6" id="KW-0812">Transmembrane</keyword>
<feature type="transmembrane region" description="Helical" evidence="6">
    <location>
        <begin position="245"/>
        <end position="270"/>
    </location>
</feature>
<name>A0ABR3JG75_9AGAR</name>
<dbReference type="Gene3D" id="1.20.1250.20">
    <property type="entry name" value="MFS general substrate transporter like domains"/>
    <property type="match status" value="1"/>
</dbReference>
<reference evidence="8" key="1">
    <citation type="submission" date="2024-06" db="EMBL/GenBank/DDBJ databases">
        <title>Multi-omics analyses provide insights into the biosynthesis of the anticancer antibiotic pleurotin in Hohenbuehelia grisea.</title>
        <authorList>
            <person name="Weaver J.A."/>
            <person name="Alberti F."/>
        </authorList>
    </citation>
    <scope>NUCLEOTIDE SEQUENCE [LARGE SCALE GENOMIC DNA]</scope>
    <source>
        <strain evidence="8">T-177</strain>
    </source>
</reference>
<feature type="transmembrane region" description="Helical" evidence="6">
    <location>
        <begin position="182"/>
        <end position="201"/>
    </location>
</feature>